<dbReference type="InterPro" id="IPR013083">
    <property type="entry name" value="Znf_RING/FYVE/PHD"/>
</dbReference>
<keyword evidence="7" id="KW-1185">Reference proteome</keyword>
<dbReference type="PANTHER" id="PTHR14879">
    <property type="entry name" value="CASPASE REGULATOR, RING FINGER DOMAIN-CONTAINING"/>
    <property type="match status" value="1"/>
</dbReference>
<evidence type="ECO:0000313" key="6">
    <source>
        <dbReference type="EMBL" id="KAF9411172.1"/>
    </source>
</evidence>
<protein>
    <recommendedName>
        <fullName evidence="5">RING-type domain-containing protein</fullName>
    </recommendedName>
</protein>
<proteinExistence type="predicted"/>
<dbReference type="FunFam" id="3.30.40.10:FF:000110">
    <property type="entry name" value="E3 ubiquitin-protein ligase RNF34 isoform X1"/>
    <property type="match status" value="1"/>
</dbReference>
<dbReference type="InterPro" id="IPR001841">
    <property type="entry name" value="Znf_RING"/>
</dbReference>
<sequence>SEVLLSTSASFQRRTSAGDREAERPGERVSERRTERASERRAEPNTERPAGRGAEPSTERPVCRGAEPSTPKHISLDQFKQPSDLDVLSVKQLKELLVRNRVEYRGCLERKELLERAKTLWRNHAQYCDDVEALPAEECCKICMAAPLECVLLECGHIAACTACAKQLAECPICRQYVVRAVRFFRS</sequence>
<dbReference type="SUPFAM" id="SSF57850">
    <property type="entry name" value="RING/U-box"/>
    <property type="match status" value="1"/>
</dbReference>
<keyword evidence="1 3" id="KW-0479">Metal-binding</keyword>
<feature type="non-terminal residue" evidence="6">
    <location>
        <position position="1"/>
    </location>
</feature>
<organism evidence="6 7">
    <name type="scientific">Spodoptera exigua</name>
    <name type="common">Beet armyworm</name>
    <name type="synonym">Noctua fulgens</name>
    <dbReference type="NCBI Taxonomy" id="7107"/>
    <lineage>
        <taxon>Eukaryota</taxon>
        <taxon>Metazoa</taxon>
        <taxon>Ecdysozoa</taxon>
        <taxon>Arthropoda</taxon>
        <taxon>Hexapoda</taxon>
        <taxon>Insecta</taxon>
        <taxon>Pterygota</taxon>
        <taxon>Neoptera</taxon>
        <taxon>Endopterygota</taxon>
        <taxon>Lepidoptera</taxon>
        <taxon>Glossata</taxon>
        <taxon>Ditrysia</taxon>
        <taxon>Noctuoidea</taxon>
        <taxon>Noctuidae</taxon>
        <taxon>Amphipyrinae</taxon>
        <taxon>Spodoptera</taxon>
    </lineage>
</organism>
<evidence type="ECO:0000256" key="4">
    <source>
        <dbReference type="SAM" id="MobiDB-lite"/>
    </source>
</evidence>
<dbReference type="Proteomes" id="UP000648187">
    <property type="component" value="Unassembled WGS sequence"/>
</dbReference>
<feature type="domain" description="RING-type" evidence="5">
    <location>
        <begin position="140"/>
        <end position="175"/>
    </location>
</feature>
<reference evidence="6" key="1">
    <citation type="submission" date="2020-08" db="EMBL/GenBank/DDBJ databases">
        <title>Spodoptera exigua strain:BAW_Kor-Di-RS1 Genome sequencing and assembly.</title>
        <authorList>
            <person name="Kim J."/>
            <person name="Nam H.Y."/>
            <person name="Kwon M."/>
            <person name="Choi J.H."/>
            <person name="Cho S.R."/>
            <person name="Kim G.-H."/>
        </authorList>
    </citation>
    <scope>NUCLEOTIDE SEQUENCE</scope>
    <source>
        <strain evidence="6">BAW_Kor-Di-RS1</strain>
        <tissue evidence="6">Whole-body</tissue>
    </source>
</reference>
<dbReference type="CDD" id="cd16500">
    <property type="entry name" value="RING-HC_CARP"/>
    <property type="match status" value="1"/>
</dbReference>
<dbReference type="GO" id="GO:0008270">
    <property type="term" value="F:zinc ion binding"/>
    <property type="evidence" value="ECO:0007669"/>
    <property type="project" value="UniProtKB-KW"/>
</dbReference>
<name>A0A835L096_SPOEX</name>
<dbReference type="EMBL" id="JACKWZ010000233">
    <property type="protein sequence ID" value="KAF9411172.1"/>
    <property type="molecule type" value="Genomic_DNA"/>
</dbReference>
<dbReference type="InterPro" id="IPR055111">
    <property type="entry name" value="RNF34_RFFL_HeH"/>
</dbReference>
<accession>A0A835L096</accession>
<dbReference type="InterPro" id="IPR036361">
    <property type="entry name" value="SAP_dom_sf"/>
</dbReference>
<evidence type="ECO:0000256" key="3">
    <source>
        <dbReference type="PROSITE-ProRule" id="PRU00175"/>
    </source>
</evidence>
<dbReference type="GO" id="GO:0043161">
    <property type="term" value="P:proteasome-mediated ubiquitin-dependent protein catabolic process"/>
    <property type="evidence" value="ECO:0007669"/>
    <property type="project" value="TreeGrafter"/>
</dbReference>
<dbReference type="Pfam" id="PF13920">
    <property type="entry name" value="zf-C3HC4_3"/>
    <property type="match status" value="1"/>
</dbReference>
<dbReference type="GO" id="GO:0061630">
    <property type="term" value="F:ubiquitin protein ligase activity"/>
    <property type="evidence" value="ECO:0007669"/>
    <property type="project" value="TreeGrafter"/>
</dbReference>
<gene>
    <name evidence="6" type="ORF">HW555_009945</name>
</gene>
<dbReference type="GO" id="GO:0005737">
    <property type="term" value="C:cytoplasm"/>
    <property type="evidence" value="ECO:0007669"/>
    <property type="project" value="TreeGrafter"/>
</dbReference>
<dbReference type="Gene3D" id="1.10.720.30">
    <property type="entry name" value="SAP domain"/>
    <property type="match status" value="1"/>
</dbReference>
<evidence type="ECO:0000256" key="1">
    <source>
        <dbReference type="ARBA" id="ARBA00022771"/>
    </source>
</evidence>
<evidence type="ECO:0000259" key="5">
    <source>
        <dbReference type="PROSITE" id="PS50089"/>
    </source>
</evidence>
<feature type="region of interest" description="Disordered" evidence="4">
    <location>
        <begin position="1"/>
        <end position="76"/>
    </location>
</feature>
<dbReference type="GO" id="GO:0070936">
    <property type="term" value="P:protein K48-linked ubiquitination"/>
    <property type="evidence" value="ECO:0007669"/>
    <property type="project" value="TreeGrafter"/>
</dbReference>
<dbReference type="Gene3D" id="3.30.40.10">
    <property type="entry name" value="Zinc/RING finger domain, C3HC4 (zinc finger)"/>
    <property type="match status" value="1"/>
</dbReference>
<dbReference type="InterPro" id="IPR051728">
    <property type="entry name" value="RING-FYVE_E3_ubiquitin-ligase"/>
</dbReference>
<dbReference type="PROSITE" id="PS50089">
    <property type="entry name" value="ZF_RING_2"/>
    <property type="match status" value="1"/>
</dbReference>
<keyword evidence="1 3" id="KW-0863">Zinc-finger</keyword>
<dbReference type="Pfam" id="PF22968">
    <property type="entry name" value="RNF34L-like_3rd"/>
    <property type="match status" value="1"/>
</dbReference>
<evidence type="ECO:0000256" key="2">
    <source>
        <dbReference type="ARBA" id="ARBA00022833"/>
    </source>
</evidence>
<dbReference type="GO" id="GO:1902042">
    <property type="term" value="P:negative regulation of extrinsic apoptotic signaling pathway via death domain receptors"/>
    <property type="evidence" value="ECO:0007669"/>
    <property type="project" value="TreeGrafter"/>
</dbReference>
<feature type="compositionally biased region" description="Polar residues" evidence="4">
    <location>
        <begin position="1"/>
        <end position="15"/>
    </location>
</feature>
<dbReference type="AlphaFoldDB" id="A0A835L096"/>
<evidence type="ECO:0000313" key="7">
    <source>
        <dbReference type="Proteomes" id="UP000648187"/>
    </source>
</evidence>
<dbReference type="SMART" id="SM00184">
    <property type="entry name" value="RING"/>
    <property type="match status" value="1"/>
</dbReference>
<dbReference type="GO" id="GO:0005886">
    <property type="term" value="C:plasma membrane"/>
    <property type="evidence" value="ECO:0007669"/>
    <property type="project" value="TreeGrafter"/>
</dbReference>
<dbReference type="PANTHER" id="PTHR14879:SF15">
    <property type="entry name" value="E3 UBIQUITIN-PROTEIN LIGASE RIFIFYLIN-LIKE PROTEIN"/>
    <property type="match status" value="1"/>
</dbReference>
<keyword evidence="2" id="KW-0862">Zinc</keyword>
<feature type="compositionally biased region" description="Basic and acidic residues" evidence="4">
    <location>
        <begin position="16"/>
        <end position="50"/>
    </location>
</feature>
<comment type="caution">
    <text evidence="6">The sequence shown here is derived from an EMBL/GenBank/DDBJ whole genome shotgun (WGS) entry which is preliminary data.</text>
</comment>